<dbReference type="CDD" id="cd18809">
    <property type="entry name" value="SF1_C_RecD"/>
    <property type="match status" value="1"/>
</dbReference>
<evidence type="ECO:0000259" key="1">
    <source>
        <dbReference type="Pfam" id="PF08751"/>
    </source>
</evidence>
<sequence length="878" mass="95525">MVATIAAGTTAQYYSRQSEYYLGGGEPAGRWISSTNNFGVEHGAEIDNTLFERLHACLDTDGQPLLSNSGGTKKRVGGIDLTLSAPKSVSVAYALASDETRRAIEKAQHEACEATIAFLERNAAFCRRGKNGHRLERATLTVASFQHGEARPVEHDDGKVYADPNLHSHAILLNFSLREDGTVGALDARHLFAHKMAAGSLYHLAFSSNLKKIGFEIGEIGKNGIFEIVAPENNAEQKEQARKFRDLQHHWSGRRREVEQAIAAEGLSTAEAPALAAAIALGTRSSKTEERTIDRFELWASEAGRFLTVDRFVESMRTYREIDPARREEIIAERVAAIPGELTEHESVFEKRHLYAAVASCLVGTGVDAARVEVEVERLIETGVVVELGRDALQQAVYSTPEQIAIERELVSLTERLAREHRPAPDPDYVLRLCRERGLSEEQTRAAQAATSSAAIGAIEGAAGSGKTHLLASVVAAHIDAGRRVIFAATAWKIALEGQALGIESRAIDSWLAQTTQPFLDSNTVLIVDEAGLLSSRQMHAIVSKAVQAGARLLCVGERRQLLPIGGGSGLSIVASVTDTARVETIVRQRQRWMREAITDFANGRAEAGLQAFDERGCLTFAAGEKAAVRALVDAWEKTQTVVTNPNVLLIAKTNAQIRAVNDEVRARLKRVGLIGGIEIAIPAVTPSGHGQTLEFAVGDRVRFLVRHDGLGVINGTTATITDIENAATLDPIIRVSVDGRLASFRVSDLADEHGRARLGHAYSTTIYGAQGLTTDQAFVWADPAMTRHDAYVAFSRARDHVGIYADSRQCEAQARLDLPLSERRGAKISAETRLSWLAARLSRVQVKTSTLDPALELAGRTPDRIREHDRSRSYDRG</sequence>
<keyword evidence="3" id="KW-1185">Reference proteome</keyword>
<reference evidence="2 3" key="1">
    <citation type="submission" date="2019-08" db="EMBL/GenBank/DDBJ databases">
        <title>Bradyrhizobium hipponensis sp. nov., a rhizobium isolated from a Lupinus angustifolius root nodule in Tunisia.</title>
        <authorList>
            <person name="Off K."/>
            <person name="Rejili M."/>
            <person name="Mars M."/>
            <person name="Brachmann A."/>
            <person name="Marin M."/>
        </authorList>
    </citation>
    <scope>NUCLEOTIDE SEQUENCE [LARGE SCALE GENOMIC DNA]</scope>
    <source>
        <strain evidence="3">aSej3</strain>
    </source>
</reference>
<dbReference type="Pfam" id="PF08751">
    <property type="entry name" value="TrwC"/>
    <property type="match status" value="1"/>
</dbReference>
<feature type="domain" description="TrwC relaxase" evidence="1">
    <location>
        <begin position="8"/>
        <end position="303"/>
    </location>
</feature>
<dbReference type="InterPro" id="IPR014862">
    <property type="entry name" value="TrwC"/>
</dbReference>
<dbReference type="Proteomes" id="UP000324797">
    <property type="component" value="Unassembled WGS sequence"/>
</dbReference>
<dbReference type="SUPFAM" id="SSF52540">
    <property type="entry name" value="P-loop containing nucleoside triphosphate hydrolases"/>
    <property type="match status" value="2"/>
</dbReference>
<dbReference type="Gene3D" id="3.40.50.300">
    <property type="entry name" value="P-loop containing nucleotide triphosphate hydrolases"/>
    <property type="match status" value="2"/>
</dbReference>
<protein>
    <submittedName>
        <fullName evidence="2">Relaxase domain-containing protein</fullName>
    </submittedName>
</protein>
<name>A0A5S4YLB8_9BRAD</name>
<evidence type="ECO:0000313" key="2">
    <source>
        <dbReference type="EMBL" id="TYO64267.1"/>
    </source>
</evidence>
<accession>A0A5S4YLB8</accession>
<proteinExistence type="predicted"/>
<dbReference type="NCBIfam" id="NF041492">
    <property type="entry name" value="MobF"/>
    <property type="match status" value="1"/>
</dbReference>
<dbReference type="Pfam" id="PF13604">
    <property type="entry name" value="AAA_30"/>
    <property type="match status" value="1"/>
</dbReference>
<gene>
    <name evidence="2" type="ORF">FXV83_23140</name>
</gene>
<dbReference type="SUPFAM" id="SSF55464">
    <property type="entry name" value="Origin of replication-binding domain, RBD-like"/>
    <property type="match status" value="1"/>
</dbReference>
<comment type="caution">
    <text evidence="2">The sequence shown here is derived from an EMBL/GenBank/DDBJ whole genome shotgun (WGS) entry which is preliminary data.</text>
</comment>
<evidence type="ECO:0000313" key="3">
    <source>
        <dbReference type="Proteomes" id="UP000324797"/>
    </source>
</evidence>
<organism evidence="2 3">
    <name type="scientific">Bradyrhizobium hipponense</name>
    <dbReference type="NCBI Taxonomy" id="2605638"/>
    <lineage>
        <taxon>Bacteria</taxon>
        <taxon>Pseudomonadati</taxon>
        <taxon>Pseudomonadota</taxon>
        <taxon>Alphaproteobacteria</taxon>
        <taxon>Hyphomicrobiales</taxon>
        <taxon>Nitrobacteraceae</taxon>
        <taxon>Bradyrhizobium</taxon>
    </lineage>
</organism>
<dbReference type="InterPro" id="IPR027417">
    <property type="entry name" value="P-loop_NTPase"/>
</dbReference>
<dbReference type="Gene3D" id="2.30.30.940">
    <property type="match status" value="1"/>
</dbReference>
<dbReference type="AlphaFoldDB" id="A0A5S4YLB8"/>
<dbReference type="RefSeq" id="WP_148741678.1">
    <property type="nucleotide sequence ID" value="NZ_VSTH01000078.1"/>
</dbReference>
<dbReference type="EMBL" id="VSTH01000078">
    <property type="protein sequence ID" value="TYO64267.1"/>
    <property type="molecule type" value="Genomic_DNA"/>
</dbReference>